<dbReference type="PROSITE" id="PS01031">
    <property type="entry name" value="SHSP"/>
    <property type="match status" value="1"/>
</dbReference>
<proteinExistence type="inferred from homology"/>
<dbReference type="SUPFAM" id="SSF49764">
    <property type="entry name" value="HSP20-like chaperones"/>
    <property type="match status" value="1"/>
</dbReference>
<dbReference type="PANTHER" id="PTHR11527">
    <property type="entry name" value="HEAT-SHOCK PROTEIN 20 FAMILY MEMBER"/>
    <property type="match status" value="1"/>
</dbReference>
<organism evidence="4 5">
    <name type="scientific">Blastochloris tepida</name>
    <dbReference type="NCBI Taxonomy" id="2233851"/>
    <lineage>
        <taxon>Bacteria</taxon>
        <taxon>Pseudomonadati</taxon>
        <taxon>Pseudomonadota</taxon>
        <taxon>Alphaproteobacteria</taxon>
        <taxon>Hyphomicrobiales</taxon>
        <taxon>Blastochloridaceae</taxon>
        <taxon>Blastochloris</taxon>
    </lineage>
</organism>
<protein>
    <recommendedName>
        <fullName evidence="3">SHSP domain-containing protein</fullName>
    </recommendedName>
</protein>
<dbReference type="Proteomes" id="UP000266934">
    <property type="component" value="Chromosome"/>
</dbReference>
<evidence type="ECO:0000313" key="5">
    <source>
        <dbReference type="Proteomes" id="UP000266934"/>
    </source>
</evidence>
<dbReference type="KEGG" id="blag:BLTE_24000"/>
<dbReference type="CDD" id="cd06464">
    <property type="entry name" value="ACD_sHsps-like"/>
    <property type="match status" value="1"/>
</dbReference>
<evidence type="ECO:0000259" key="3">
    <source>
        <dbReference type="PROSITE" id="PS01031"/>
    </source>
</evidence>
<accession>A0A348G2D2</accession>
<keyword evidence="5" id="KW-1185">Reference proteome</keyword>
<dbReference type="InterPro" id="IPR002068">
    <property type="entry name" value="A-crystallin/Hsp20_dom"/>
</dbReference>
<dbReference type="Pfam" id="PF00011">
    <property type="entry name" value="HSP20"/>
    <property type="match status" value="1"/>
</dbReference>
<feature type="domain" description="SHSP" evidence="3">
    <location>
        <begin position="1"/>
        <end position="111"/>
    </location>
</feature>
<dbReference type="InterPro" id="IPR031107">
    <property type="entry name" value="Small_HSP"/>
</dbReference>
<evidence type="ECO:0000256" key="2">
    <source>
        <dbReference type="RuleBase" id="RU003616"/>
    </source>
</evidence>
<dbReference type="AlphaFoldDB" id="A0A348G2D2"/>
<gene>
    <name evidence="4" type="ORF">BLTE_24000</name>
</gene>
<dbReference type="InterPro" id="IPR008978">
    <property type="entry name" value="HSP20-like_chaperone"/>
</dbReference>
<reference evidence="4 5" key="1">
    <citation type="submission" date="2018-08" db="EMBL/GenBank/DDBJ databases">
        <title>Complete genome sequencing of Blastochloris tepida GI.</title>
        <authorList>
            <person name="Tsukatani Y."/>
            <person name="Mori H."/>
        </authorList>
    </citation>
    <scope>NUCLEOTIDE SEQUENCE [LARGE SCALE GENOMIC DNA]</scope>
    <source>
        <strain evidence="4 5">GI</strain>
    </source>
</reference>
<evidence type="ECO:0000256" key="1">
    <source>
        <dbReference type="PROSITE-ProRule" id="PRU00285"/>
    </source>
</evidence>
<evidence type="ECO:0000313" key="4">
    <source>
        <dbReference type="EMBL" id="BBF93715.1"/>
    </source>
</evidence>
<sequence>MLLPRIDVAETADALDITAELPGVSEKDVEVSVARGILTIRGEKKVERDEKGKDWQVIERSHGSFQRSVQLGFDPDPAKVEAKFDKGVLTVHLPKPPEDVRAPRKIEIKSAA</sequence>
<dbReference type="Gene3D" id="2.60.40.790">
    <property type="match status" value="1"/>
</dbReference>
<comment type="similarity">
    <text evidence="1 2">Belongs to the small heat shock protein (HSP20) family.</text>
</comment>
<name>A0A348G2D2_9HYPH</name>
<dbReference type="EMBL" id="AP018907">
    <property type="protein sequence ID" value="BBF93715.1"/>
    <property type="molecule type" value="Genomic_DNA"/>
</dbReference>